<dbReference type="EMBL" id="JANX01000807">
    <property type="protein sequence ID" value="KGM30503.1"/>
    <property type="molecule type" value="Genomic_DNA"/>
</dbReference>
<dbReference type="PANTHER" id="PTHR42782:SF2">
    <property type="entry name" value="3-OXOACYL-[ACYL-CARRIER-PROTEIN] SYNTHASE-LIKE PROTEIN"/>
    <property type="match status" value="1"/>
</dbReference>
<keyword evidence="1" id="KW-0808">Transferase</keyword>
<dbReference type="PANTHER" id="PTHR42782">
    <property type="entry name" value="SI:CH73-314G15.3"/>
    <property type="match status" value="1"/>
</dbReference>
<proteinExistence type="predicted"/>
<dbReference type="InterPro" id="IPR007402">
    <property type="entry name" value="DUF455"/>
</dbReference>
<dbReference type="RefSeq" id="WP_034848457.1">
    <property type="nucleotide sequence ID" value="NZ_JANX01000807.1"/>
</dbReference>
<dbReference type="SUPFAM" id="SSF47240">
    <property type="entry name" value="Ferritin-like"/>
    <property type="match status" value="1"/>
</dbReference>
<dbReference type="AlphaFoldDB" id="A0A0A0CY32"/>
<feature type="non-terminal residue" evidence="1">
    <location>
        <position position="1"/>
    </location>
</feature>
<sequence length="132" mass="14667">LGSGYGALPAHDGLWQAAEETAEDLLGRLSVVPLVLEARGLDVTPETVERLERAGDADSARILHRIYTDEIGHVAAGRRWFEWECGRQALPPVPTYHALVRRYFRAKLKRPFNVPARDLAGFAAAFYEPLAD</sequence>
<dbReference type="OrthoDB" id="9778629at2"/>
<dbReference type="InterPro" id="IPR009078">
    <property type="entry name" value="Ferritin-like_SF"/>
</dbReference>
<reference evidence="1 2" key="1">
    <citation type="submission" date="2014-01" db="EMBL/GenBank/DDBJ databases">
        <title>Genome sequence determination for a cystic fibrosis isolate, Inquilinus limosus.</title>
        <authorList>
            <person name="Pino M."/>
            <person name="Di Conza J."/>
            <person name="Gutkind G."/>
        </authorList>
    </citation>
    <scope>NUCLEOTIDE SEQUENCE [LARGE SCALE GENOMIC DNA]</scope>
    <source>
        <strain evidence="1 2">MP06</strain>
    </source>
</reference>
<evidence type="ECO:0000313" key="2">
    <source>
        <dbReference type="Proteomes" id="UP000029995"/>
    </source>
</evidence>
<dbReference type="Pfam" id="PF04305">
    <property type="entry name" value="DUF455"/>
    <property type="match status" value="1"/>
</dbReference>
<dbReference type="Proteomes" id="UP000029995">
    <property type="component" value="Unassembled WGS sequence"/>
</dbReference>
<organism evidence="1 2">
    <name type="scientific">Inquilinus limosus MP06</name>
    <dbReference type="NCBI Taxonomy" id="1398085"/>
    <lineage>
        <taxon>Bacteria</taxon>
        <taxon>Pseudomonadati</taxon>
        <taxon>Pseudomonadota</taxon>
        <taxon>Alphaproteobacteria</taxon>
        <taxon>Rhodospirillales</taxon>
        <taxon>Rhodospirillaceae</taxon>
        <taxon>Inquilinus</taxon>
    </lineage>
</organism>
<dbReference type="CDD" id="cd00657">
    <property type="entry name" value="Ferritin_like"/>
    <property type="match status" value="1"/>
</dbReference>
<evidence type="ECO:0000313" key="1">
    <source>
        <dbReference type="EMBL" id="KGM30503.1"/>
    </source>
</evidence>
<gene>
    <name evidence="1" type="ORF">P409_32610</name>
</gene>
<name>A0A0A0CY32_9PROT</name>
<dbReference type="GO" id="GO:0016740">
    <property type="term" value="F:transferase activity"/>
    <property type="evidence" value="ECO:0007669"/>
    <property type="project" value="UniProtKB-KW"/>
</dbReference>
<comment type="caution">
    <text evidence="1">The sequence shown here is derived from an EMBL/GenBank/DDBJ whole genome shotgun (WGS) entry which is preliminary data.</text>
</comment>
<protein>
    <submittedName>
        <fullName evidence="1">Rhamnosyltransferase</fullName>
    </submittedName>
</protein>
<accession>A0A0A0CY32</accession>